<dbReference type="SMART" id="SM00641">
    <property type="entry name" value="Glyco_25"/>
    <property type="match status" value="1"/>
</dbReference>
<dbReference type="RefSeq" id="WP_154539429.1">
    <property type="nucleotide sequence ID" value="NZ_VUND01000001.1"/>
</dbReference>
<reference evidence="6 7" key="1">
    <citation type="submission" date="2019-08" db="EMBL/GenBank/DDBJ databases">
        <title>In-depth cultivation of the pig gut microbiome towards novel bacterial diversity and tailored functional studies.</title>
        <authorList>
            <person name="Wylensek D."/>
            <person name="Hitch T.C.A."/>
            <person name="Clavel T."/>
        </authorList>
    </citation>
    <scope>NUCLEOTIDE SEQUENCE [LARGE SCALE GENOMIC DNA]</scope>
    <source>
        <strain evidence="6 7">WB01_CNA04</strain>
    </source>
</reference>
<dbReference type="PANTHER" id="PTHR34135">
    <property type="entry name" value="LYSOZYME"/>
    <property type="match status" value="1"/>
</dbReference>
<gene>
    <name evidence="6" type="ORF">FYJ69_01345</name>
</gene>
<dbReference type="InterPro" id="IPR002053">
    <property type="entry name" value="Glyco_hydro_25"/>
</dbReference>
<evidence type="ECO:0000256" key="1">
    <source>
        <dbReference type="ARBA" id="ARBA00010646"/>
    </source>
</evidence>
<accession>A0A6N7WS68</accession>
<evidence type="ECO:0000256" key="5">
    <source>
        <dbReference type="SAM" id="Phobius"/>
    </source>
</evidence>
<dbReference type="PANTHER" id="PTHR34135:SF2">
    <property type="entry name" value="LYSOZYME"/>
    <property type="match status" value="1"/>
</dbReference>
<evidence type="ECO:0000313" key="7">
    <source>
        <dbReference type="Proteomes" id="UP000434342"/>
    </source>
</evidence>
<dbReference type="Gene3D" id="3.20.20.80">
    <property type="entry name" value="Glycosidases"/>
    <property type="match status" value="1"/>
</dbReference>
<name>A0A6N7WS68_9ACTN</name>
<dbReference type="InterPro" id="IPR017853">
    <property type="entry name" value="GH"/>
</dbReference>
<comment type="similarity">
    <text evidence="1">Belongs to the glycosyl hydrolase 25 family.</text>
</comment>
<evidence type="ECO:0000256" key="3">
    <source>
        <dbReference type="ARBA" id="ARBA00023295"/>
    </source>
</evidence>
<feature type="transmembrane region" description="Helical" evidence="5">
    <location>
        <begin position="182"/>
        <end position="206"/>
    </location>
</feature>
<dbReference type="Pfam" id="PF01183">
    <property type="entry name" value="Glyco_hydro_25"/>
    <property type="match status" value="1"/>
</dbReference>
<keyword evidence="5" id="KW-0472">Membrane</keyword>
<dbReference type="GO" id="GO:0016998">
    <property type="term" value="P:cell wall macromolecule catabolic process"/>
    <property type="evidence" value="ECO:0007669"/>
    <property type="project" value="InterPro"/>
</dbReference>
<keyword evidence="2" id="KW-0378">Hydrolase</keyword>
<dbReference type="SUPFAM" id="SSF51445">
    <property type="entry name" value="(Trans)glycosidases"/>
    <property type="match status" value="1"/>
</dbReference>
<dbReference type="AlphaFoldDB" id="A0A6N7WS68"/>
<protein>
    <submittedName>
        <fullName evidence="6">Uncharacterized protein</fullName>
    </submittedName>
</protein>
<dbReference type="GO" id="GO:0009253">
    <property type="term" value="P:peptidoglycan catabolic process"/>
    <property type="evidence" value="ECO:0007669"/>
    <property type="project" value="InterPro"/>
</dbReference>
<organism evidence="6 7">
    <name type="scientific">Parafannyhessea umbonata</name>
    <dbReference type="NCBI Taxonomy" id="604330"/>
    <lineage>
        <taxon>Bacteria</taxon>
        <taxon>Bacillati</taxon>
        <taxon>Actinomycetota</taxon>
        <taxon>Coriobacteriia</taxon>
        <taxon>Coriobacteriales</taxon>
        <taxon>Atopobiaceae</taxon>
        <taxon>Parafannyhessea</taxon>
    </lineage>
</organism>
<dbReference type="GO" id="GO:0016052">
    <property type="term" value="P:carbohydrate catabolic process"/>
    <property type="evidence" value="ECO:0007669"/>
    <property type="project" value="TreeGrafter"/>
</dbReference>
<dbReference type="EMBL" id="VUND01000001">
    <property type="protein sequence ID" value="MST59560.1"/>
    <property type="molecule type" value="Genomic_DNA"/>
</dbReference>
<proteinExistence type="inferred from homology"/>
<evidence type="ECO:0000313" key="6">
    <source>
        <dbReference type="EMBL" id="MST59560.1"/>
    </source>
</evidence>
<evidence type="ECO:0000256" key="2">
    <source>
        <dbReference type="ARBA" id="ARBA00022801"/>
    </source>
</evidence>
<feature type="compositionally biased region" description="Low complexity" evidence="4">
    <location>
        <begin position="39"/>
        <end position="74"/>
    </location>
</feature>
<sequence>MAEKRRPSKRQSRPKGQRAQGHVPSRRGSERSGGAAAHGTPRTGTSRTAGTPRTSRGSRGSSRSSLGSSMGTSPAARYGTSHANHRGTGSRVSRDASSSREVRGTRADRGREVRSRDGRGREARQPRKMLRPKDTGLELRREEYGQTSLGARSQTSRRRQESRLRKIRDLGSTRPPFPFKPLIAIVAVLLVASVGVLAGTSIMRALQQPAQTQESSSKVKMKGGRSTAIDDSAKIFTTTYDWDNATTKHGRISYKMGGTVVSRTGIDVSEHNGKIDWAKVAADGIDFAYIRIGYRGSVEGNITHDKRFEQNFDGARKNGLDVGVYFYSQAITAEEAREEARYVVKQLDGYATEYPVVFDMEPSTSGDDRVSSLTNDQMTAIAKAFCKELQKNGYYACVYGSRADLAHYDLTALSRYGFWYAEYAKAPTMALRYGIWQYTDSGKVDGIDGDVDLDIDLTGALEKVQRAEKSKAQ</sequence>
<keyword evidence="5" id="KW-0812">Transmembrane</keyword>
<evidence type="ECO:0000256" key="4">
    <source>
        <dbReference type="SAM" id="MobiDB-lite"/>
    </source>
</evidence>
<comment type="caution">
    <text evidence="6">The sequence shown here is derived from an EMBL/GenBank/DDBJ whole genome shotgun (WGS) entry which is preliminary data.</text>
</comment>
<dbReference type="Proteomes" id="UP000434342">
    <property type="component" value="Unassembled WGS sequence"/>
</dbReference>
<dbReference type="PROSITE" id="PS51904">
    <property type="entry name" value="GLYCOSYL_HYDROL_F25_2"/>
    <property type="match status" value="1"/>
</dbReference>
<feature type="compositionally biased region" description="Basic and acidic residues" evidence="4">
    <location>
        <begin position="158"/>
        <end position="167"/>
    </location>
</feature>
<dbReference type="InterPro" id="IPR018077">
    <property type="entry name" value="Glyco_hydro_fam25_subgr"/>
</dbReference>
<dbReference type="GO" id="GO:0003796">
    <property type="term" value="F:lysozyme activity"/>
    <property type="evidence" value="ECO:0007669"/>
    <property type="project" value="InterPro"/>
</dbReference>
<keyword evidence="3" id="KW-0326">Glycosidase</keyword>
<dbReference type="CDD" id="cd06414">
    <property type="entry name" value="GH25_LytC-like"/>
    <property type="match status" value="1"/>
</dbReference>
<feature type="compositionally biased region" description="Basic and acidic residues" evidence="4">
    <location>
        <begin position="92"/>
        <end position="144"/>
    </location>
</feature>
<feature type="region of interest" description="Disordered" evidence="4">
    <location>
        <begin position="1"/>
        <end position="167"/>
    </location>
</feature>
<keyword evidence="5" id="KW-1133">Transmembrane helix</keyword>
<feature type="compositionally biased region" description="Basic residues" evidence="4">
    <location>
        <begin position="1"/>
        <end position="16"/>
    </location>
</feature>